<dbReference type="GeneID" id="85021277"/>
<dbReference type="EMBL" id="CP050139">
    <property type="protein sequence ID" value="QIP34732.1"/>
    <property type="molecule type" value="Genomic_DNA"/>
</dbReference>
<evidence type="ECO:0000313" key="2">
    <source>
        <dbReference type="EMBL" id="QIP34732.1"/>
    </source>
</evidence>
<dbReference type="GO" id="GO:0004852">
    <property type="term" value="F:uroporphyrinogen-III synthase activity"/>
    <property type="evidence" value="ECO:0007669"/>
    <property type="project" value="InterPro"/>
</dbReference>
<organism evidence="2 3">
    <name type="scientific">Komagataeibacter rhaeticus</name>
    <dbReference type="NCBI Taxonomy" id="215221"/>
    <lineage>
        <taxon>Bacteria</taxon>
        <taxon>Pseudomonadati</taxon>
        <taxon>Pseudomonadota</taxon>
        <taxon>Alphaproteobacteria</taxon>
        <taxon>Acetobacterales</taxon>
        <taxon>Acetobacteraceae</taxon>
        <taxon>Komagataeibacter</taxon>
    </lineage>
</organism>
<dbReference type="InterPro" id="IPR003754">
    <property type="entry name" value="4pyrrol_synth_uPrphyn_synth"/>
</dbReference>
<dbReference type="Gene3D" id="3.40.50.10090">
    <property type="match status" value="2"/>
</dbReference>
<dbReference type="GO" id="GO:0033014">
    <property type="term" value="P:tetrapyrrole biosynthetic process"/>
    <property type="evidence" value="ECO:0007669"/>
    <property type="project" value="InterPro"/>
</dbReference>
<gene>
    <name evidence="2" type="ORF">GWK63_03830</name>
</gene>
<dbReference type="CDD" id="cd06578">
    <property type="entry name" value="HemD"/>
    <property type="match status" value="1"/>
</dbReference>
<keyword evidence="3" id="KW-1185">Reference proteome</keyword>
<dbReference type="RefSeq" id="WP_039999367.1">
    <property type="nucleotide sequence ID" value="NZ_CALMTF010000129.1"/>
</dbReference>
<reference evidence="2 3" key="1">
    <citation type="submission" date="2020-03" db="EMBL/GenBank/DDBJ databases">
        <title>Isolation of cellulose-producing strains, genome characterization and application of the synthesized cellulose films as an economical and sustainable material for piezoelectric sensor construction.</title>
        <authorList>
            <person name="Mangayil R.K."/>
        </authorList>
    </citation>
    <scope>NUCLEOTIDE SEQUENCE [LARGE SCALE GENOMIC DNA]</scope>
    <source>
        <strain evidence="2 3">ENS 9a1a</strain>
    </source>
</reference>
<name>A0A858JH99_9PROT</name>
<sequence>MRDGVIITRPPPGLAPTMAAVAGAGWRPIAAPMLHVVPLGLTLGAFRPDAVVLTSGQALAALDDPRLHACPCYVVGQATARRARAAGFSHVIPASGTAAELVALLRASCRAGSRLLLAVGRGYGGDMANELRGAGFRVARRCVYAIEPVRVLPDATEADLRAEQVAAVMFYSTRTAEAFVAALDPVVAGMLARVDAIAMSGTVAAALTGGPHWRAVRVATHPDQDAMLDSLGRPDSN</sequence>
<protein>
    <submittedName>
        <fullName evidence="2">Uroporphyrinogen-III synthase</fullName>
    </submittedName>
</protein>
<feature type="domain" description="Tetrapyrrole biosynthesis uroporphyrinogen III synthase" evidence="1">
    <location>
        <begin position="20"/>
        <end position="228"/>
    </location>
</feature>
<evidence type="ECO:0000313" key="3">
    <source>
        <dbReference type="Proteomes" id="UP000502533"/>
    </source>
</evidence>
<dbReference type="Pfam" id="PF02602">
    <property type="entry name" value="HEM4"/>
    <property type="match status" value="1"/>
</dbReference>
<evidence type="ECO:0000259" key="1">
    <source>
        <dbReference type="Pfam" id="PF02602"/>
    </source>
</evidence>
<dbReference type="AlphaFoldDB" id="A0A858JH99"/>
<dbReference type="InterPro" id="IPR036108">
    <property type="entry name" value="4pyrrol_syn_uPrphyn_synt_sf"/>
</dbReference>
<dbReference type="SUPFAM" id="SSF69618">
    <property type="entry name" value="HemD-like"/>
    <property type="match status" value="1"/>
</dbReference>
<proteinExistence type="predicted"/>
<dbReference type="KEGG" id="kre:GWK63_03830"/>
<accession>A0A858JH99</accession>
<dbReference type="Proteomes" id="UP000502533">
    <property type="component" value="Chromosome"/>
</dbReference>